<dbReference type="Gene3D" id="3.40.50.2300">
    <property type="match status" value="1"/>
</dbReference>
<dbReference type="GO" id="GO:0032993">
    <property type="term" value="C:protein-DNA complex"/>
    <property type="evidence" value="ECO:0007669"/>
    <property type="project" value="TreeGrafter"/>
</dbReference>
<feature type="DNA-binding region" description="OmpR/PhoB-type" evidence="7">
    <location>
        <begin position="124"/>
        <end position="216"/>
    </location>
</feature>
<gene>
    <name evidence="10" type="ordered locus">NAMH_1013</name>
</gene>
<dbReference type="SMART" id="SM00862">
    <property type="entry name" value="Trans_reg_C"/>
    <property type="match status" value="1"/>
</dbReference>
<keyword evidence="1 6" id="KW-0597">Phosphoprotein</keyword>
<keyword evidence="5" id="KW-0804">Transcription</keyword>
<dbReference type="AlphaFoldDB" id="B9L9V5"/>
<dbReference type="Gene3D" id="1.10.10.10">
    <property type="entry name" value="Winged helix-like DNA-binding domain superfamily/Winged helix DNA-binding domain"/>
    <property type="match status" value="1"/>
</dbReference>
<dbReference type="PANTHER" id="PTHR48111">
    <property type="entry name" value="REGULATOR OF RPOS"/>
    <property type="match status" value="1"/>
</dbReference>
<dbReference type="SMART" id="SM00448">
    <property type="entry name" value="REC"/>
    <property type="match status" value="1"/>
</dbReference>
<evidence type="ECO:0000256" key="3">
    <source>
        <dbReference type="ARBA" id="ARBA00023015"/>
    </source>
</evidence>
<sequence length="216" mass="25351">MKIVLVEDEYSLNEIITEYLEKEGYFVKSFIDGKDAYEYLKKENFDILILDIHLPNIDGFSILEALQKEKLSPPTIFISAMNSIEHITKAYDLGCFDYFKKPFYLQELHIKIERLGSQLNPNEKNFIKLSKRYKFDVQNNELLFDNSQEILSNIHRNIIKLLALNKGKSVTFEMLRDDIWEGEVDNATIRAEISRLKKSLKEDFIQNIRGVGYIIK</sequence>
<dbReference type="InterPro" id="IPR001789">
    <property type="entry name" value="Sig_transdc_resp-reg_receiver"/>
</dbReference>
<keyword evidence="3" id="KW-0805">Transcription regulation</keyword>
<reference evidence="10 11" key="1">
    <citation type="journal article" date="2009" name="PLoS Genet.">
        <title>Adaptations to submarine hydrothermal environments exemplified by the genome of Nautilia profundicola.</title>
        <authorList>
            <person name="Campbell B.J."/>
            <person name="Smith J.L."/>
            <person name="Hanson T.E."/>
            <person name="Klotz M.G."/>
            <person name="Stein L.Y."/>
            <person name="Lee C.K."/>
            <person name="Wu D."/>
            <person name="Robinson J.M."/>
            <person name="Khouri H.M."/>
            <person name="Eisen J.A."/>
            <person name="Cary S.C."/>
        </authorList>
    </citation>
    <scope>NUCLEOTIDE SEQUENCE [LARGE SCALE GENOMIC DNA]</scope>
    <source>
        <strain evidence="11">ATCC BAA-1463 / DSM 18972 / AmH</strain>
    </source>
</reference>
<evidence type="ECO:0000313" key="11">
    <source>
        <dbReference type="Proteomes" id="UP000000448"/>
    </source>
</evidence>
<dbReference type="GO" id="GO:0005829">
    <property type="term" value="C:cytosol"/>
    <property type="evidence" value="ECO:0007669"/>
    <property type="project" value="TreeGrafter"/>
</dbReference>
<evidence type="ECO:0000256" key="2">
    <source>
        <dbReference type="ARBA" id="ARBA00023012"/>
    </source>
</evidence>
<evidence type="ECO:0000256" key="6">
    <source>
        <dbReference type="PROSITE-ProRule" id="PRU00169"/>
    </source>
</evidence>
<evidence type="ECO:0000259" key="8">
    <source>
        <dbReference type="PROSITE" id="PS50110"/>
    </source>
</evidence>
<keyword evidence="11" id="KW-1185">Reference proteome</keyword>
<dbReference type="KEGG" id="nam:NAMH_1013"/>
<evidence type="ECO:0000256" key="5">
    <source>
        <dbReference type="ARBA" id="ARBA00023163"/>
    </source>
</evidence>
<dbReference type="GO" id="GO:0000156">
    <property type="term" value="F:phosphorelay response regulator activity"/>
    <property type="evidence" value="ECO:0007669"/>
    <property type="project" value="TreeGrafter"/>
</dbReference>
<evidence type="ECO:0000256" key="7">
    <source>
        <dbReference type="PROSITE-ProRule" id="PRU01091"/>
    </source>
</evidence>
<evidence type="ECO:0000313" key="10">
    <source>
        <dbReference type="EMBL" id="ACM92075.1"/>
    </source>
</evidence>
<dbReference type="CDD" id="cd00383">
    <property type="entry name" value="trans_reg_C"/>
    <property type="match status" value="1"/>
</dbReference>
<feature type="modified residue" description="4-aspartylphosphate" evidence="6">
    <location>
        <position position="51"/>
    </location>
</feature>
<dbReference type="SUPFAM" id="SSF52172">
    <property type="entry name" value="CheY-like"/>
    <property type="match status" value="1"/>
</dbReference>
<evidence type="ECO:0000259" key="9">
    <source>
        <dbReference type="PROSITE" id="PS51755"/>
    </source>
</evidence>
<name>B9L9V5_NAUPA</name>
<keyword evidence="2" id="KW-0902">Two-component regulatory system</keyword>
<feature type="domain" description="OmpR/PhoB-type" evidence="9">
    <location>
        <begin position="124"/>
        <end position="216"/>
    </location>
</feature>
<dbReference type="GO" id="GO:0000976">
    <property type="term" value="F:transcription cis-regulatory region binding"/>
    <property type="evidence" value="ECO:0007669"/>
    <property type="project" value="TreeGrafter"/>
</dbReference>
<dbReference type="InterPro" id="IPR039420">
    <property type="entry name" value="WalR-like"/>
</dbReference>
<protein>
    <submittedName>
        <fullName evidence="10">Two component transcriptional regulator, winged helix family</fullName>
    </submittedName>
</protein>
<dbReference type="PANTHER" id="PTHR48111:SF21">
    <property type="entry name" value="DNA-BINDING DUAL MASTER TRANSCRIPTIONAL REGULATOR RPAA"/>
    <property type="match status" value="1"/>
</dbReference>
<dbReference type="RefSeq" id="WP_012663447.1">
    <property type="nucleotide sequence ID" value="NC_012115.1"/>
</dbReference>
<evidence type="ECO:0000256" key="1">
    <source>
        <dbReference type="ARBA" id="ARBA00022553"/>
    </source>
</evidence>
<dbReference type="PROSITE" id="PS50110">
    <property type="entry name" value="RESPONSE_REGULATORY"/>
    <property type="match status" value="1"/>
</dbReference>
<dbReference type="eggNOG" id="COG0745">
    <property type="taxonomic scope" value="Bacteria"/>
</dbReference>
<dbReference type="SUPFAM" id="SSF46894">
    <property type="entry name" value="C-terminal effector domain of the bipartite response regulators"/>
    <property type="match status" value="1"/>
</dbReference>
<proteinExistence type="predicted"/>
<dbReference type="EMBL" id="CP001279">
    <property type="protein sequence ID" value="ACM92075.1"/>
    <property type="molecule type" value="Genomic_DNA"/>
</dbReference>
<evidence type="ECO:0000256" key="4">
    <source>
        <dbReference type="ARBA" id="ARBA00023125"/>
    </source>
</evidence>
<accession>B9L9V5</accession>
<dbReference type="InterPro" id="IPR001867">
    <property type="entry name" value="OmpR/PhoB-type_DNA-bd"/>
</dbReference>
<dbReference type="Pfam" id="PF00072">
    <property type="entry name" value="Response_reg"/>
    <property type="match status" value="1"/>
</dbReference>
<feature type="domain" description="Response regulatory" evidence="8">
    <location>
        <begin position="2"/>
        <end position="116"/>
    </location>
</feature>
<dbReference type="OrthoDB" id="8912111at2"/>
<dbReference type="InterPro" id="IPR011006">
    <property type="entry name" value="CheY-like_superfamily"/>
</dbReference>
<dbReference type="Proteomes" id="UP000000448">
    <property type="component" value="Chromosome"/>
</dbReference>
<dbReference type="InterPro" id="IPR016032">
    <property type="entry name" value="Sig_transdc_resp-reg_C-effctor"/>
</dbReference>
<dbReference type="InterPro" id="IPR036388">
    <property type="entry name" value="WH-like_DNA-bd_sf"/>
</dbReference>
<dbReference type="PROSITE" id="PS51755">
    <property type="entry name" value="OMPR_PHOB"/>
    <property type="match status" value="1"/>
</dbReference>
<keyword evidence="4 7" id="KW-0238">DNA-binding</keyword>
<dbReference type="Pfam" id="PF00486">
    <property type="entry name" value="Trans_reg_C"/>
    <property type="match status" value="1"/>
</dbReference>
<dbReference type="HOGENOM" id="CLU_000445_30_3_7"/>
<dbReference type="STRING" id="598659.NAMH_1013"/>
<dbReference type="GO" id="GO:0006355">
    <property type="term" value="P:regulation of DNA-templated transcription"/>
    <property type="evidence" value="ECO:0007669"/>
    <property type="project" value="InterPro"/>
</dbReference>
<organism evidence="10 11">
    <name type="scientific">Nautilia profundicola (strain ATCC BAA-1463 / DSM 18972 / AmH)</name>
    <dbReference type="NCBI Taxonomy" id="598659"/>
    <lineage>
        <taxon>Bacteria</taxon>
        <taxon>Pseudomonadati</taxon>
        <taxon>Campylobacterota</taxon>
        <taxon>Epsilonproteobacteria</taxon>
        <taxon>Nautiliales</taxon>
        <taxon>Nautiliaceae</taxon>
        <taxon>Nautilia</taxon>
    </lineage>
</organism>